<dbReference type="Proteomes" id="UP000264589">
    <property type="component" value="Unassembled WGS sequence"/>
</dbReference>
<feature type="region of interest" description="Disordered" evidence="1">
    <location>
        <begin position="29"/>
        <end position="82"/>
    </location>
</feature>
<name>A0A371RFR8_9PROT</name>
<dbReference type="EMBL" id="QUQO01000001">
    <property type="protein sequence ID" value="RFB04286.1"/>
    <property type="molecule type" value="Genomic_DNA"/>
</dbReference>
<evidence type="ECO:0000256" key="1">
    <source>
        <dbReference type="SAM" id="MobiDB-lite"/>
    </source>
</evidence>
<dbReference type="AlphaFoldDB" id="A0A371RFR8"/>
<sequence length="82" mass="8504">MAGHEFDGTSFAKHYHGMEIGGAVASRSFETARSAHVAEPATSAETQSAADGAPAARPASISRAERSLSHDRGPSLQPELTL</sequence>
<feature type="compositionally biased region" description="Low complexity" evidence="1">
    <location>
        <begin position="49"/>
        <end position="62"/>
    </location>
</feature>
<dbReference type="InParanoid" id="A0A371RFR8"/>
<gene>
    <name evidence="2" type="ORF">DX908_02685</name>
</gene>
<dbReference type="RefSeq" id="WP_116390914.1">
    <property type="nucleotide sequence ID" value="NZ_QUQO01000001.1"/>
</dbReference>
<keyword evidence="3" id="KW-1185">Reference proteome</keyword>
<comment type="caution">
    <text evidence="2">The sequence shown here is derived from an EMBL/GenBank/DDBJ whole genome shotgun (WGS) entry which is preliminary data.</text>
</comment>
<accession>A0A371RFR8</accession>
<evidence type="ECO:0000313" key="3">
    <source>
        <dbReference type="Proteomes" id="UP000264589"/>
    </source>
</evidence>
<feature type="compositionally biased region" description="Basic and acidic residues" evidence="1">
    <location>
        <begin position="63"/>
        <end position="73"/>
    </location>
</feature>
<organism evidence="2 3">
    <name type="scientific">Parvularcula marina</name>
    <dbReference type="NCBI Taxonomy" id="2292771"/>
    <lineage>
        <taxon>Bacteria</taxon>
        <taxon>Pseudomonadati</taxon>
        <taxon>Pseudomonadota</taxon>
        <taxon>Alphaproteobacteria</taxon>
        <taxon>Parvularculales</taxon>
        <taxon>Parvularculaceae</taxon>
        <taxon>Parvularcula</taxon>
    </lineage>
</organism>
<evidence type="ECO:0000313" key="2">
    <source>
        <dbReference type="EMBL" id="RFB04286.1"/>
    </source>
</evidence>
<protein>
    <submittedName>
        <fullName evidence="2">Uncharacterized protein</fullName>
    </submittedName>
</protein>
<proteinExistence type="predicted"/>
<reference evidence="2 3" key="1">
    <citation type="submission" date="2018-08" db="EMBL/GenBank/DDBJ databases">
        <title>Parvularcula sp. SM1705, isolated from surface water of the South Sea China.</title>
        <authorList>
            <person name="Sun L."/>
        </authorList>
    </citation>
    <scope>NUCLEOTIDE SEQUENCE [LARGE SCALE GENOMIC DNA]</scope>
    <source>
        <strain evidence="2 3">SM1705</strain>
    </source>
</reference>